<proteinExistence type="predicted"/>
<dbReference type="AlphaFoldDB" id="A0A455T089"/>
<evidence type="ECO:0000256" key="1">
    <source>
        <dbReference type="SAM" id="Phobius"/>
    </source>
</evidence>
<protein>
    <submittedName>
        <fullName evidence="2">Uncharacterized protein</fullName>
    </submittedName>
</protein>
<evidence type="ECO:0000313" key="2">
    <source>
        <dbReference type="EMBL" id="BBH92769.1"/>
    </source>
</evidence>
<feature type="transmembrane region" description="Helical" evidence="1">
    <location>
        <begin position="203"/>
        <end position="222"/>
    </location>
</feature>
<dbReference type="EMBL" id="AP019377">
    <property type="protein sequence ID" value="BBH92769.1"/>
    <property type="molecule type" value="Genomic_DNA"/>
</dbReference>
<reference evidence="2" key="1">
    <citation type="submission" date="2018-12" db="EMBL/GenBank/DDBJ databases">
        <title>Novel natural products biosynthetic potential of the class Ktedonobacteria.</title>
        <authorList>
            <person name="Zheng Y."/>
            <person name="Saitou A."/>
            <person name="Wang C.M."/>
            <person name="Toyoda A."/>
            <person name="Minakuchi Y."/>
            <person name="Sekiguchi Y."/>
            <person name="Ueda K."/>
            <person name="Takano H."/>
            <person name="Sakai Y."/>
            <person name="Yokota A."/>
            <person name="Yabe S."/>
        </authorList>
    </citation>
    <scope>NUCLEOTIDE SEQUENCE</scope>
    <source>
        <strain evidence="2">A3-2</strain>
    </source>
</reference>
<name>A0A455T089_9CHLR</name>
<keyword evidence="1" id="KW-1133">Transmembrane helix</keyword>
<sequence length="266" mass="29702">MAWLLRLDMPALTGEAMTIRWRLSLVAEARGYALRSSPEQPLAWRESAQAIGVVLLALLPACGLVLTDFKLLIAVCTAPALIWILLRRIAFQRYLREELKELPEGVALLPEPAVKLFTSYLPQKDAPAFSRRTWSGQQEIYLDAWLQVPIQVLQVLLLHEQGHIARGHTTLLRSLWDCQLGAVLVGLLAAVCLPQFLDELSGPVAALCLLLWSMLVMAPLLGKLLCLRRWEREADQWAVAHLGPGALEAARLYLRRCYSLEGAAAW</sequence>
<keyword evidence="1" id="KW-0812">Transmembrane</keyword>
<gene>
    <name evidence="2" type="ORF">KTA_09680</name>
</gene>
<organism evidence="2">
    <name type="scientific">Thermogemmatispora argillosa</name>
    <dbReference type="NCBI Taxonomy" id="2045280"/>
    <lineage>
        <taxon>Bacteria</taxon>
        <taxon>Bacillati</taxon>
        <taxon>Chloroflexota</taxon>
        <taxon>Ktedonobacteria</taxon>
        <taxon>Thermogemmatisporales</taxon>
        <taxon>Thermogemmatisporaceae</taxon>
        <taxon>Thermogemmatispora</taxon>
    </lineage>
</organism>
<accession>A0A455T089</accession>
<feature type="transmembrane region" description="Helical" evidence="1">
    <location>
        <begin position="72"/>
        <end position="90"/>
    </location>
</feature>
<keyword evidence="1" id="KW-0472">Membrane</keyword>
<feature type="transmembrane region" description="Helical" evidence="1">
    <location>
        <begin position="175"/>
        <end position="197"/>
    </location>
</feature>